<dbReference type="eggNOG" id="KOG0529">
    <property type="taxonomic scope" value="Eukaryota"/>
</dbReference>
<dbReference type="PANTHER" id="PTHR11129">
    <property type="entry name" value="PROTEIN FARNESYLTRANSFERASE ALPHA SUBUNIT/RAB GERANYLGERANYL TRANSFERASE ALPHA SUBUNIT"/>
    <property type="match status" value="1"/>
</dbReference>
<evidence type="ECO:0000256" key="5">
    <source>
        <dbReference type="ARBA" id="ARBA00047658"/>
    </source>
</evidence>
<comment type="catalytic activity">
    <reaction evidence="5 6">
        <text>geranylgeranyl diphosphate + L-cysteinyl-[protein] = S-geranylgeranyl-L-cysteinyl-[protein] + diphosphate</text>
        <dbReference type="Rhea" id="RHEA:21240"/>
        <dbReference type="Rhea" id="RHEA-COMP:10131"/>
        <dbReference type="Rhea" id="RHEA-COMP:11537"/>
        <dbReference type="ChEBI" id="CHEBI:29950"/>
        <dbReference type="ChEBI" id="CHEBI:33019"/>
        <dbReference type="ChEBI" id="CHEBI:57533"/>
        <dbReference type="ChEBI" id="CHEBI:86021"/>
        <dbReference type="EC" id="2.5.1.60"/>
    </reaction>
</comment>
<dbReference type="GO" id="GO:0005968">
    <property type="term" value="C:Rab-protein geranylgeranyltransferase complex"/>
    <property type="evidence" value="ECO:0007669"/>
    <property type="project" value="TreeGrafter"/>
</dbReference>
<dbReference type="SUPFAM" id="SSF52075">
    <property type="entry name" value="Outer arm dynein light chain 1"/>
    <property type="match status" value="1"/>
</dbReference>
<dbReference type="Pfam" id="PF01239">
    <property type="entry name" value="PPTA"/>
    <property type="match status" value="1"/>
</dbReference>
<protein>
    <recommendedName>
        <fullName evidence="6">Geranylgeranyl transferase type-2 subunit alpha</fullName>
        <ecNumber evidence="6">2.5.1.60</ecNumber>
    </recommendedName>
    <alternativeName>
        <fullName evidence="6">Geranylgeranyl transferase type II subunit alpha</fullName>
    </alternativeName>
</protein>
<comment type="similarity">
    <text evidence="1 6">Belongs to the protein prenyltransferase subunit alpha family.</text>
</comment>
<dbReference type="PANTHER" id="PTHR11129:SF2">
    <property type="entry name" value="GERANYLGERANYL TRANSFERASE TYPE-2 SUBUNIT ALPHA"/>
    <property type="match status" value="1"/>
</dbReference>
<dbReference type="FunFam" id="3.80.10.10:FF:001556">
    <property type="entry name" value="Geranylgeranyl transferase type-2 subunit alpha"/>
    <property type="match status" value="1"/>
</dbReference>
<dbReference type="PROSITE" id="PS51147">
    <property type="entry name" value="PFTA"/>
    <property type="match status" value="2"/>
</dbReference>
<dbReference type="InterPro" id="IPR032675">
    <property type="entry name" value="LRR_dom_sf"/>
</dbReference>
<dbReference type="EC" id="2.5.1.60" evidence="6"/>
<comment type="function">
    <text evidence="6">Catalyzes the transfer of a geranyl-geranyl moiety from geranyl-geranyl pyrophosphate to cysteines occuring in specific C-terminal amino acid sequences.</text>
</comment>
<dbReference type="EMBL" id="KI926548">
    <property type="protein sequence ID" value="ETW33941.1"/>
    <property type="molecule type" value="Genomic_DNA"/>
</dbReference>
<feature type="compositionally biased region" description="Low complexity" evidence="7">
    <location>
        <begin position="206"/>
        <end position="218"/>
    </location>
</feature>
<keyword evidence="2 6" id="KW-0637">Prenyltransferase</keyword>
<evidence type="ECO:0000256" key="6">
    <source>
        <dbReference type="RuleBase" id="RU367120"/>
    </source>
</evidence>
<name>A0A024W1C9_PLAFA</name>
<feature type="region of interest" description="Disordered" evidence="7">
    <location>
        <begin position="184"/>
        <end position="218"/>
    </location>
</feature>
<keyword evidence="4" id="KW-0677">Repeat</keyword>
<accession>A0A024W1C9</accession>
<reference evidence="8 9" key="2">
    <citation type="submission" date="2013-02" db="EMBL/GenBank/DDBJ databases">
        <title>The Genome Sequence of Plasmodium falciparum Tanzania (2000708).</title>
        <authorList>
            <consortium name="The Broad Institute Genome Sequencing Platform"/>
            <consortium name="The Broad Institute Genome Sequencing Center for Infectious Disease"/>
            <person name="Neafsey D."/>
            <person name="Cheeseman I."/>
            <person name="Volkman S."/>
            <person name="Adams J."/>
            <person name="Walker B."/>
            <person name="Young S.K."/>
            <person name="Zeng Q."/>
            <person name="Gargeya S."/>
            <person name="Fitzgerald M."/>
            <person name="Haas B."/>
            <person name="Abouelleil A."/>
            <person name="Alvarado L."/>
            <person name="Arachchi H.M."/>
            <person name="Berlin A.M."/>
            <person name="Chapman S.B."/>
            <person name="Dewar J."/>
            <person name="Goldberg J."/>
            <person name="Griggs A."/>
            <person name="Gujja S."/>
            <person name="Hansen M."/>
            <person name="Howarth C."/>
            <person name="Imamovic A."/>
            <person name="Larimer J."/>
            <person name="McCowan C."/>
            <person name="Murphy C."/>
            <person name="Neiman D."/>
            <person name="Pearson M."/>
            <person name="Priest M."/>
            <person name="Roberts A."/>
            <person name="Saif S."/>
            <person name="Shea T."/>
            <person name="Sisk P."/>
            <person name="Sykes S."/>
            <person name="Wortman J."/>
            <person name="Nusbaum C."/>
            <person name="Birren B."/>
        </authorList>
    </citation>
    <scope>NUCLEOTIDE SEQUENCE [LARGE SCALE GENOMIC DNA]</scope>
    <source>
        <strain evidence="9">Tanzania (2000708)</strain>
    </source>
</reference>
<evidence type="ECO:0000313" key="9">
    <source>
        <dbReference type="Proteomes" id="UP000030708"/>
    </source>
</evidence>
<evidence type="ECO:0000313" key="8">
    <source>
        <dbReference type="EMBL" id="ETW33941.1"/>
    </source>
</evidence>
<evidence type="ECO:0000256" key="7">
    <source>
        <dbReference type="SAM" id="MobiDB-lite"/>
    </source>
</evidence>
<reference evidence="8 9" key="1">
    <citation type="submission" date="2013-02" db="EMBL/GenBank/DDBJ databases">
        <title>The Genome Annotation of Plasmodium falciparum Tanzania (2000708).</title>
        <authorList>
            <consortium name="The Broad Institute Genome Sequencing Platform"/>
            <consortium name="The Broad Institute Genome Sequencing Center for Infectious Disease"/>
            <person name="Neafsey D."/>
            <person name="Hoffman S."/>
            <person name="Volkman S."/>
            <person name="Rosenthal P."/>
            <person name="Walker B."/>
            <person name="Young S.K."/>
            <person name="Zeng Q."/>
            <person name="Gargeya S."/>
            <person name="Fitzgerald M."/>
            <person name="Haas B."/>
            <person name="Abouelleil A."/>
            <person name="Allen A.W."/>
            <person name="Alvarado L."/>
            <person name="Arachchi H.M."/>
            <person name="Berlin A.M."/>
            <person name="Chapman S.B."/>
            <person name="Gainer-Dewar J."/>
            <person name="Goldberg J."/>
            <person name="Griggs A."/>
            <person name="Gujja S."/>
            <person name="Hansen M."/>
            <person name="Howarth C."/>
            <person name="Imamovic A."/>
            <person name="Ireland A."/>
            <person name="Larimer J."/>
            <person name="McCowan C."/>
            <person name="Murphy C."/>
            <person name="Pearson M."/>
            <person name="Poon T.W."/>
            <person name="Priest M."/>
            <person name="Roberts A."/>
            <person name="Saif S."/>
            <person name="Shea T."/>
            <person name="Sisk P."/>
            <person name="Sykes S."/>
            <person name="Wortman J."/>
            <person name="Nusbaum C."/>
            <person name="Birren B."/>
        </authorList>
    </citation>
    <scope>NUCLEOTIDE SEQUENCE [LARGE SCALE GENOMIC DNA]</scope>
    <source>
        <strain evidence="9">Tanzania (2000708)</strain>
    </source>
</reference>
<keyword evidence="3 6" id="KW-0808">Transferase</keyword>
<sequence>MHGRRANRAQEEEQARLQKVKELIPLVNNLIKKKKTNNYDKEYIDRTSLILMKCPYLQTLWNYRREYFEYIKPEYLKGKKEIEDEKCDMTKTSEELKKILKDENNMVEDILNTFNKCNELWFHKLWIIKYGLKDNLIDMKDLLNELEYCKRSFYKDDRNYHCWNYRSYIISCIHIIHKKLNNMNKENKENKEKEKNLDETNKTHQTHQTHQTIQSNQSNQSNGCFNFDVYETNYKLSKMLIENNFSNFSAWFLKYSLKKSIIDTNNELNLIKNAIFTDPFDQSLWEFYKWFLFQNGNDKEEILFILLNNNTIYLFFPNLINLNISKCICYDNNNKEIKGSWDKHIIKINNSNNINDSNNKESFVFSFTFDKNYLLLGNIPYIKFVLYYYKYNIYVPHQIHYEQNILKDIYRLYNNSSKENNKYEHSIIYQIDITKISKCQLFNILLDNNQYNRKGIYQFSNNIDDNNDQNKIYYNFYKYINSSNILLNISTNMDLHLLNLELEQINELLLLENDCKFALYTKFEILKRIEHFEEALKVLDYLKQVDFLRLEYYKDQETEILIKKRIHDYYETSEKGNNNEMLDLTHMNIKSIIYPLMIEAFFIPKIDLSNNSISEGYNGKGTLNFLYNLRELCLNNNKLKNFIFLMKNLYNLKLLEKLDVSNNHLVDMEQDLDQYEFVILPSLKYINISNTNIALLLNEKYKHKNILNTYNIVRHNNTVVLSKL</sequence>
<evidence type="ECO:0000256" key="3">
    <source>
        <dbReference type="ARBA" id="ARBA00022679"/>
    </source>
</evidence>
<dbReference type="Gene3D" id="3.80.10.10">
    <property type="entry name" value="Ribonuclease Inhibitor"/>
    <property type="match status" value="1"/>
</dbReference>
<dbReference type="SUPFAM" id="SSF48439">
    <property type="entry name" value="Protein prenylyltransferase"/>
    <property type="match status" value="2"/>
</dbReference>
<gene>
    <name evidence="8" type="ORF">PFTANZ_05395</name>
</gene>
<dbReference type="OrthoDB" id="1658at2759"/>
<evidence type="ECO:0000256" key="4">
    <source>
        <dbReference type="ARBA" id="ARBA00022737"/>
    </source>
</evidence>
<dbReference type="Proteomes" id="UP000030708">
    <property type="component" value="Unassembled WGS sequence"/>
</dbReference>
<dbReference type="InterPro" id="IPR002088">
    <property type="entry name" value="Prenyl_trans_a"/>
</dbReference>
<dbReference type="Gene3D" id="1.25.40.120">
    <property type="entry name" value="Protein prenylyltransferase"/>
    <property type="match status" value="1"/>
</dbReference>
<evidence type="ECO:0000256" key="2">
    <source>
        <dbReference type="ARBA" id="ARBA00022602"/>
    </source>
</evidence>
<proteinExistence type="inferred from homology"/>
<evidence type="ECO:0000256" key="1">
    <source>
        <dbReference type="ARBA" id="ARBA00006734"/>
    </source>
</evidence>
<dbReference type="GO" id="GO:0004663">
    <property type="term" value="F:Rab geranylgeranyltransferase activity"/>
    <property type="evidence" value="ECO:0007669"/>
    <property type="project" value="UniProtKB-UniRule"/>
</dbReference>
<feature type="compositionally biased region" description="Basic and acidic residues" evidence="7">
    <location>
        <begin position="185"/>
        <end position="202"/>
    </location>
</feature>
<dbReference type="GO" id="GO:0097354">
    <property type="term" value="P:prenylation"/>
    <property type="evidence" value="ECO:0007669"/>
    <property type="project" value="UniProtKB-UniRule"/>
</dbReference>
<organism evidence="8 9">
    <name type="scientific">Plasmodium falciparum Tanzania</name>
    <name type="common">2000708</name>
    <dbReference type="NCBI Taxonomy" id="1036725"/>
    <lineage>
        <taxon>Eukaryota</taxon>
        <taxon>Sar</taxon>
        <taxon>Alveolata</taxon>
        <taxon>Apicomplexa</taxon>
        <taxon>Aconoidasida</taxon>
        <taxon>Haemosporida</taxon>
        <taxon>Plasmodiidae</taxon>
        <taxon>Plasmodium</taxon>
        <taxon>Plasmodium (Laverania)</taxon>
    </lineage>
</organism>
<dbReference type="AlphaFoldDB" id="A0A024W1C9"/>